<protein>
    <submittedName>
        <fullName evidence="1">Uncharacterized protein</fullName>
    </submittedName>
</protein>
<dbReference type="EMBL" id="KF901147">
    <property type="protein sequence ID" value="AIF19786.1"/>
    <property type="molecule type" value="Genomic_DNA"/>
</dbReference>
<sequence>MTQLFAGCLSGDDSPVDSTGPPDWSAGFAYIDDPATLDLAADFDVASPDLSLSVGDWDASTEQWINRSLWGNASWGVFDKTYGGNCCEHYLAATEWGWLLNFGGEYPTWSEDRGHTWQDWKPTVFTQIGCRTPKPTITGQEGLGEGSIVQTTTGDIISMGWFPYPSSSGGDQFYAFLWDGDSESWGWCYNRLTEPFYDRSWQVEVVGPISSNIGSGDWASLVISNFWHQSSNRGGQISVDGLNYYYFEFPDKNANLDVETVDLKFDNLTASWDFTKPHKEMRAFPVPSGGLYFPSFFDDGGDAWLDTSLNWWRAETAEANSLPSEYCAFDSSAALHCVTKEGVILTHQVSWDGGETWDNQTYNLTGVADSIEEWEFHSNGEHDLFVLNVRYQSAVGPDIDVAWHVRGYSESLQPDTLTYLGQGNLDSTSGAGNDIRFDFASMGIMPDGGAFIAYHDATDPDPLFGLELLLPEEYSN</sequence>
<evidence type="ECO:0000313" key="1">
    <source>
        <dbReference type="EMBL" id="AIF19786.1"/>
    </source>
</evidence>
<proteinExistence type="predicted"/>
<reference evidence="1" key="1">
    <citation type="journal article" date="2014" name="Genome Biol. Evol.">
        <title>Pangenome evidence for extensive interdomain horizontal transfer affecting lineage core and shell genes in uncultured planktonic thaumarchaeota and euryarchaeota.</title>
        <authorList>
            <person name="Deschamps P."/>
            <person name="Zivanovic Y."/>
            <person name="Moreira D."/>
            <person name="Rodriguez-Valera F."/>
            <person name="Lopez-Garcia P."/>
        </authorList>
    </citation>
    <scope>NUCLEOTIDE SEQUENCE</scope>
</reference>
<organism evidence="1">
    <name type="scientific">uncultured marine group II/III euryarchaeote KM3_87_G01</name>
    <dbReference type="NCBI Taxonomy" id="1456533"/>
    <lineage>
        <taxon>Archaea</taxon>
        <taxon>Methanobacteriati</taxon>
        <taxon>Methanobacteriota</taxon>
        <taxon>environmental samples</taxon>
    </lineage>
</organism>
<accession>A0A075HTR9</accession>
<dbReference type="AlphaFoldDB" id="A0A075HTR9"/>
<name>A0A075HTR9_9EURY</name>